<feature type="region of interest" description="Disordered" evidence="2">
    <location>
        <begin position="277"/>
        <end position="301"/>
    </location>
</feature>
<evidence type="ECO:0000256" key="1">
    <source>
        <dbReference type="ARBA" id="ARBA00022962"/>
    </source>
</evidence>
<dbReference type="EMBL" id="CP104311">
    <property type="protein sequence ID" value="WWF00563.1"/>
    <property type="molecule type" value="Genomic_DNA"/>
</dbReference>
<dbReference type="CDD" id="cd01908">
    <property type="entry name" value="YafJ"/>
    <property type="match status" value="1"/>
</dbReference>
<dbReference type="Proteomes" id="UP001359308">
    <property type="component" value="Chromosome"/>
</dbReference>
<dbReference type="InterPro" id="IPR029055">
    <property type="entry name" value="Ntn_hydrolases_N"/>
</dbReference>
<dbReference type="InterPro" id="IPR052373">
    <property type="entry name" value="Gamma-glu_amide_hydrolase"/>
</dbReference>
<dbReference type="SUPFAM" id="SSF56235">
    <property type="entry name" value="N-terminal nucleophile aminohydrolases (Ntn hydrolases)"/>
    <property type="match status" value="1"/>
</dbReference>
<dbReference type="PROSITE" id="PS51278">
    <property type="entry name" value="GATASE_TYPE_2"/>
    <property type="match status" value="1"/>
</dbReference>
<dbReference type="InterPro" id="IPR017932">
    <property type="entry name" value="GATase_2_dom"/>
</dbReference>
<dbReference type="Pfam" id="PF13230">
    <property type="entry name" value="GATase_4"/>
    <property type="match status" value="1"/>
</dbReference>
<feature type="domain" description="Glutamine amidotransferase type-2" evidence="3">
    <location>
        <begin position="2"/>
        <end position="269"/>
    </location>
</feature>
<dbReference type="RefSeq" id="WP_232470647.1">
    <property type="nucleotide sequence ID" value="NZ_CP104311.1"/>
</dbReference>
<keyword evidence="1 4" id="KW-0315">Glutamine amidotransferase</keyword>
<proteinExistence type="predicted"/>
<dbReference type="Gene3D" id="3.60.20.10">
    <property type="entry name" value="Glutamine Phosphoribosylpyrophosphate, subunit 1, domain 1"/>
    <property type="match status" value="1"/>
</dbReference>
<accession>A0ABZ2F251</accession>
<dbReference type="InterPro" id="IPR026869">
    <property type="entry name" value="EgtC-like"/>
</dbReference>
<keyword evidence="5" id="KW-1185">Reference proteome</keyword>
<name>A0ABZ2F251_METCP</name>
<reference evidence="4 5" key="1">
    <citation type="submission" date="2022-09" db="EMBL/GenBank/DDBJ databases">
        <authorList>
            <person name="Giprobiosintez L."/>
        </authorList>
    </citation>
    <scope>NUCLEOTIDE SEQUENCE [LARGE SCALE GENOMIC DNA]</scope>
    <source>
        <strain evidence="5">VKPM-B-12549 (GBS-15)</strain>
    </source>
</reference>
<gene>
    <name evidence="4" type="ORF">N4J17_08665</name>
</gene>
<dbReference type="PANTHER" id="PTHR43187">
    <property type="entry name" value="GLUTAMINE AMIDOTRANSFERASE DUG3-RELATED"/>
    <property type="match status" value="1"/>
</dbReference>
<dbReference type="PANTHER" id="PTHR43187:SF1">
    <property type="entry name" value="GLUTAMINE AMIDOTRANSFERASE DUG3-RELATED"/>
    <property type="match status" value="1"/>
</dbReference>
<evidence type="ECO:0000313" key="4">
    <source>
        <dbReference type="EMBL" id="WWF00563.1"/>
    </source>
</evidence>
<evidence type="ECO:0000259" key="3">
    <source>
        <dbReference type="PROSITE" id="PS51278"/>
    </source>
</evidence>
<protein>
    <submittedName>
        <fullName evidence="4">Class II glutamine amidotransferase</fullName>
    </submittedName>
</protein>
<evidence type="ECO:0000256" key="2">
    <source>
        <dbReference type="SAM" id="MobiDB-lite"/>
    </source>
</evidence>
<evidence type="ECO:0000313" key="5">
    <source>
        <dbReference type="Proteomes" id="UP001359308"/>
    </source>
</evidence>
<sequence>MCRLYGFRATEPTKVECALVHAQNALMVQSRRDRDGLRHGHGWGVAMYQDHLPHVERQAWAAYHSEQFRRTAASVRAATVIAHVRHATVGRPLLENTHPFTHGRWTFAHNGTLPRFSQIRNPMLEAMTAEHRAAIRGATDSEHIFHLLLSMHEAAPARPLLDIVREGARRIIAWCQEFPSQRGLGLNVMLTDEDRFVGTRLGRTLYYVEREGLLDCEICGFPHIDHTPGNPYFAVVVASEPLSHEMWREMPEGSVYEITPDMRVHVEDLTAAYSGTSERTVPVSHPCPESGSAVTWGKSPP</sequence>
<organism evidence="4 5">
    <name type="scientific">Methylococcus capsulatus</name>
    <dbReference type="NCBI Taxonomy" id="414"/>
    <lineage>
        <taxon>Bacteria</taxon>
        <taxon>Pseudomonadati</taxon>
        <taxon>Pseudomonadota</taxon>
        <taxon>Gammaproteobacteria</taxon>
        <taxon>Methylococcales</taxon>
        <taxon>Methylococcaceae</taxon>
        <taxon>Methylococcus</taxon>
    </lineage>
</organism>